<proteinExistence type="predicted"/>
<evidence type="ECO:0000313" key="1">
    <source>
        <dbReference type="EMBL" id="PWN47607.1"/>
    </source>
</evidence>
<protein>
    <submittedName>
        <fullName evidence="1">Rad1-domain-containing protein</fullName>
    </submittedName>
</protein>
<evidence type="ECO:0000313" key="2">
    <source>
        <dbReference type="Proteomes" id="UP000245626"/>
    </source>
</evidence>
<accession>A0ACD0NP95</accession>
<dbReference type="EMBL" id="KZ820386">
    <property type="protein sequence ID" value="PWN47607.1"/>
    <property type="molecule type" value="Genomic_DNA"/>
</dbReference>
<gene>
    <name evidence="1" type="ORF">IE53DRAFT_320925</name>
</gene>
<reference evidence="1 2" key="1">
    <citation type="journal article" date="2018" name="Mol. Biol. Evol.">
        <title>Broad Genomic Sampling Reveals a Smut Pathogenic Ancestry of the Fungal Clade Ustilaginomycotina.</title>
        <authorList>
            <person name="Kijpornyongpan T."/>
            <person name="Mondo S.J."/>
            <person name="Barry K."/>
            <person name="Sandor L."/>
            <person name="Lee J."/>
            <person name="Lipzen A."/>
            <person name="Pangilinan J."/>
            <person name="LaButti K."/>
            <person name="Hainaut M."/>
            <person name="Henrissat B."/>
            <person name="Grigoriev I.V."/>
            <person name="Spatafora J.W."/>
            <person name="Aime M.C."/>
        </authorList>
    </citation>
    <scope>NUCLEOTIDE SEQUENCE [LARGE SCALE GENOMIC DNA]</scope>
    <source>
        <strain evidence="1 2">SA 807</strain>
    </source>
</reference>
<keyword evidence="2" id="KW-1185">Reference proteome</keyword>
<feature type="non-terminal residue" evidence="1">
    <location>
        <position position="1"/>
    </location>
</feature>
<name>A0ACD0NP95_9BASI</name>
<organism evidence="1 2">
    <name type="scientific">Violaceomyces palustris</name>
    <dbReference type="NCBI Taxonomy" id="1673888"/>
    <lineage>
        <taxon>Eukaryota</taxon>
        <taxon>Fungi</taxon>
        <taxon>Dikarya</taxon>
        <taxon>Basidiomycota</taxon>
        <taxon>Ustilaginomycotina</taxon>
        <taxon>Ustilaginomycetes</taxon>
        <taxon>Violaceomycetales</taxon>
        <taxon>Violaceomycetaceae</taxon>
        <taxon>Violaceomyces</taxon>
    </lineage>
</organism>
<sequence length="429" mass="47637">PPHAMPQVLRAQLSDLSTFASLLRSVAFSNHATVTASQHGLEVVTEMQRSVQAHAYLYTSIFNSYEFNQPPRKKRKRRSSREPSSNKLSVTNHGLQGDQPSGHQSGQNLTSSRYQQDEADSESDPEGSQDAEDPEPDPDSDEVPSITFEIDLRKLLTCLNIFGGAGPAKPTFSNTKTSRFGSRRGGDGSNPYDRQNYNSRDLRDGFEARGDREGSVLSSLGGRTRMDLRYDGHGHPLALSLEESGVKTLCQLSTFEAGFLTDLSFDHENTVSQVIMRSELLHSSFTEIDQSCNRLDLIFSNKYGSGPKRNPSDAQPMFVIRAQGDLGSSEMEFPSSDRQVTEKFSTVGNQVGWSYNYKHFMFMLPALRNSIKTSLRIDDRGLASFQFMIPKHGVGEDGGGDRERAEETYGNQQGHAFVEFLVSLVRSLP</sequence>
<dbReference type="Proteomes" id="UP000245626">
    <property type="component" value="Unassembled WGS sequence"/>
</dbReference>